<name>N9MQK4_9GAMM</name>
<dbReference type="eggNOG" id="COG4114">
    <property type="taxonomic scope" value="Bacteria"/>
</dbReference>
<organism evidence="1 2">
    <name type="scientific">Acinetobacter dispersus</name>
    <dbReference type="NCBI Taxonomy" id="70348"/>
    <lineage>
        <taxon>Bacteria</taxon>
        <taxon>Pseudomonadati</taxon>
        <taxon>Pseudomonadota</taxon>
        <taxon>Gammaproteobacteria</taxon>
        <taxon>Moraxellales</taxon>
        <taxon>Moraxellaceae</taxon>
        <taxon>Acinetobacter</taxon>
    </lineage>
</organism>
<reference evidence="1 2" key="1">
    <citation type="submission" date="2013-02" db="EMBL/GenBank/DDBJ databases">
        <title>The Genome Sequence of Acinetobacter sp. ANC 4105.</title>
        <authorList>
            <consortium name="The Broad Institute Genome Sequencing Platform"/>
            <consortium name="The Broad Institute Genome Sequencing Center for Infectious Disease"/>
            <person name="Cerqueira G."/>
            <person name="Feldgarden M."/>
            <person name="Courvalin P."/>
            <person name="Perichon B."/>
            <person name="Grillot-Courvalin C."/>
            <person name="Clermont D."/>
            <person name="Rocha E."/>
            <person name="Yoon E.-J."/>
            <person name="Nemec A."/>
            <person name="Walker B."/>
            <person name="Young S.K."/>
            <person name="Zeng Q."/>
            <person name="Gargeya S."/>
            <person name="Fitzgerald M."/>
            <person name="Haas B."/>
            <person name="Abouelleil A."/>
            <person name="Alvarado L."/>
            <person name="Arachchi H.M."/>
            <person name="Berlin A.M."/>
            <person name="Chapman S.B."/>
            <person name="Dewar J."/>
            <person name="Goldberg J."/>
            <person name="Griggs A."/>
            <person name="Gujja S."/>
            <person name="Hansen M."/>
            <person name="Howarth C."/>
            <person name="Imamovic A."/>
            <person name="Larimer J."/>
            <person name="McCowan C."/>
            <person name="Murphy C."/>
            <person name="Neiman D."/>
            <person name="Pearson M."/>
            <person name="Priest M."/>
            <person name="Roberts A."/>
            <person name="Saif S."/>
            <person name="Shea T."/>
            <person name="Sisk P."/>
            <person name="Sykes S."/>
            <person name="Wortman J."/>
            <person name="Nusbaum C."/>
            <person name="Birren B."/>
        </authorList>
    </citation>
    <scope>NUCLEOTIDE SEQUENCE [LARGE SCALE GENOMIC DNA]</scope>
    <source>
        <strain evidence="1 2">ANC 4105</strain>
    </source>
</reference>
<dbReference type="OrthoDB" id="5870636at2"/>
<dbReference type="Proteomes" id="UP000013261">
    <property type="component" value="Unassembled WGS sequence"/>
</dbReference>
<proteinExistence type="predicted"/>
<keyword evidence="2" id="KW-1185">Reference proteome</keyword>
<comment type="caution">
    <text evidence="1">The sequence shown here is derived from an EMBL/GenBank/DDBJ whole genome shotgun (WGS) entry which is preliminary data.</text>
</comment>
<evidence type="ECO:0000313" key="1">
    <source>
        <dbReference type="EMBL" id="ENW92224.1"/>
    </source>
</evidence>
<gene>
    <name evidence="1" type="ORF">F904_02162</name>
</gene>
<evidence type="ECO:0000313" key="2">
    <source>
        <dbReference type="Proteomes" id="UP000013261"/>
    </source>
</evidence>
<dbReference type="RefSeq" id="WP_005188806.1">
    <property type="nucleotide sequence ID" value="NZ_KB850050.1"/>
</dbReference>
<dbReference type="PATRIC" id="fig|1217703.3.peg.2098"/>
<dbReference type="HOGENOM" id="CLU_1159127_0_0_6"/>
<sequence length="253" mass="29894">MNMCRDVQAELVTTFSFLQQNLKLEISNFPMDTTTLVDLLDDDVCKNTLQNFATRIHAKNLRCATSLFVKYWSTLWILPSLYCQAAALPFVQWQSSTLAVELTKNWYWDRTLQLIDSAYSSFQVLSFQDIEFMLNQLSVLFSQFAKVGRVSYVLLWENAAVRVVQFYRALQQQNLSKEMQERLLQQQEWLNAKSAQSFNLQENPFAKLWRNWHPELKTYMRQKCCFYFQLEEAGQELCRNCPLQPKQIKEMSL</sequence>
<dbReference type="GO" id="GO:0051537">
    <property type="term" value="F:2 iron, 2 sulfur cluster binding"/>
    <property type="evidence" value="ECO:0007669"/>
    <property type="project" value="InterPro"/>
</dbReference>
<protein>
    <submittedName>
        <fullName evidence="1">Uncharacterized protein</fullName>
    </submittedName>
</protein>
<dbReference type="AlphaFoldDB" id="N9MQK4"/>
<accession>N9MQK4</accession>
<dbReference type="EMBL" id="APRL01000013">
    <property type="protein sequence ID" value="ENW92224.1"/>
    <property type="molecule type" value="Genomic_DNA"/>
</dbReference>